<evidence type="ECO:0000256" key="16">
    <source>
        <dbReference type="PIRNR" id="PIRNR037871"/>
    </source>
</evidence>
<evidence type="ECO:0000313" key="19">
    <source>
        <dbReference type="EMBL" id="JAI57322.1"/>
    </source>
</evidence>
<dbReference type="EMBL" id="GDRN01108065">
    <property type="protein sequence ID" value="JAI57322.1"/>
    <property type="molecule type" value="Transcribed_RNA"/>
</dbReference>
<comment type="similarity">
    <text evidence="2 16">Belongs to the Tim44 family.</text>
</comment>
<evidence type="ECO:0000256" key="8">
    <source>
        <dbReference type="ARBA" id="ARBA00022927"/>
    </source>
</evidence>
<evidence type="ECO:0000256" key="17">
    <source>
        <dbReference type="SAM" id="Coils"/>
    </source>
</evidence>
<evidence type="ECO:0000256" key="2">
    <source>
        <dbReference type="ARBA" id="ARBA00009597"/>
    </source>
</evidence>
<dbReference type="FunFam" id="3.10.450.240:FF:000001">
    <property type="entry name" value="Mitochondrial import inner membrane translocase subunit TIM44"/>
    <property type="match status" value="1"/>
</dbReference>
<dbReference type="PIRSF" id="PIRSF037871">
    <property type="entry name" value="TIM44"/>
    <property type="match status" value="1"/>
</dbReference>
<accession>A0A0P4W2N5</accession>
<evidence type="ECO:0000259" key="18">
    <source>
        <dbReference type="SMART" id="SM00978"/>
    </source>
</evidence>
<keyword evidence="11 16" id="KW-0496">Mitochondrion</keyword>
<reference evidence="19" key="1">
    <citation type="submission" date="2015-09" db="EMBL/GenBank/DDBJ databases">
        <title>Scylla olivacea transcriptome.</title>
        <authorList>
            <person name="Ikhwanuddin M."/>
        </authorList>
    </citation>
    <scope>NUCLEOTIDE SEQUENCE</scope>
</reference>
<feature type="coiled-coil region" evidence="17">
    <location>
        <begin position="117"/>
        <end position="160"/>
    </location>
</feature>
<dbReference type="SMART" id="SM00978">
    <property type="entry name" value="Tim44"/>
    <property type="match status" value="1"/>
</dbReference>
<name>A0A0P4W2N5_SCYOL</name>
<dbReference type="SUPFAM" id="SSF54427">
    <property type="entry name" value="NTF2-like"/>
    <property type="match status" value="1"/>
</dbReference>
<evidence type="ECO:0000256" key="3">
    <source>
        <dbReference type="ARBA" id="ARBA00022448"/>
    </source>
</evidence>
<dbReference type="Pfam" id="PF04280">
    <property type="entry name" value="Tim44"/>
    <property type="match status" value="1"/>
</dbReference>
<protein>
    <recommendedName>
        <fullName evidence="15 16">Mitochondrial import inner membrane translocase subunit TIM44</fullName>
    </recommendedName>
</protein>
<evidence type="ECO:0000256" key="4">
    <source>
        <dbReference type="ARBA" id="ARBA00022553"/>
    </source>
</evidence>
<dbReference type="GO" id="GO:0005743">
    <property type="term" value="C:mitochondrial inner membrane"/>
    <property type="evidence" value="ECO:0007669"/>
    <property type="project" value="UniProtKB-SubCell"/>
</dbReference>
<evidence type="ECO:0000256" key="9">
    <source>
        <dbReference type="ARBA" id="ARBA00022946"/>
    </source>
</evidence>
<dbReference type="InterPro" id="IPR032710">
    <property type="entry name" value="NTF2-like_dom_sf"/>
</dbReference>
<evidence type="ECO:0000256" key="11">
    <source>
        <dbReference type="ARBA" id="ARBA00023128"/>
    </source>
</evidence>
<keyword evidence="9" id="KW-0809">Transit peptide</keyword>
<evidence type="ECO:0000256" key="5">
    <source>
        <dbReference type="ARBA" id="ARBA00022741"/>
    </source>
</evidence>
<keyword evidence="8 16" id="KW-0653">Protein transport</keyword>
<keyword evidence="6 16" id="KW-0999">Mitochondrion inner membrane</keyword>
<evidence type="ECO:0000256" key="7">
    <source>
        <dbReference type="ARBA" id="ARBA00022840"/>
    </source>
</evidence>
<evidence type="ECO:0000256" key="10">
    <source>
        <dbReference type="ARBA" id="ARBA00023010"/>
    </source>
</evidence>
<keyword evidence="4" id="KW-0597">Phosphoprotein</keyword>
<evidence type="ECO:0000256" key="14">
    <source>
        <dbReference type="ARBA" id="ARBA00063163"/>
    </source>
</evidence>
<dbReference type="GO" id="GO:0005524">
    <property type="term" value="F:ATP binding"/>
    <property type="evidence" value="ECO:0007669"/>
    <property type="project" value="UniProtKB-KW"/>
</dbReference>
<organism evidence="19">
    <name type="scientific">Scylla olivacea</name>
    <name type="common">Orange mud crab</name>
    <name type="synonym">Cancer olivacea</name>
    <dbReference type="NCBI Taxonomy" id="85551"/>
    <lineage>
        <taxon>Eukaryota</taxon>
        <taxon>Metazoa</taxon>
        <taxon>Ecdysozoa</taxon>
        <taxon>Arthropoda</taxon>
        <taxon>Crustacea</taxon>
        <taxon>Multicrustacea</taxon>
        <taxon>Malacostraca</taxon>
        <taxon>Eumalacostraca</taxon>
        <taxon>Eucarida</taxon>
        <taxon>Decapoda</taxon>
        <taxon>Pleocyemata</taxon>
        <taxon>Brachyura</taxon>
        <taxon>Eubrachyura</taxon>
        <taxon>Portunoidea</taxon>
        <taxon>Portunidae</taxon>
        <taxon>Portuninae</taxon>
        <taxon>Scylla</taxon>
    </lineage>
</organism>
<dbReference type="PANTHER" id="PTHR10721">
    <property type="entry name" value="MITOCHONDRIAL IMPORT INNER MEMBRANE TRANSLOCASE SUBUNIT TIM44"/>
    <property type="match status" value="1"/>
</dbReference>
<evidence type="ECO:0000256" key="6">
    <source>
        <dbReference type="ARBA" id="ARBA00022792"/>
    </source>
</evidence>
<sequence>MKEEEEVRRRKKRQEWSRATCNIKIKTRIEPRLQLDQDQMSGRTEHFWRVAGLIRDMRLGHRGVVMMRARGRLGLQPPALPPVSTHHLALTMQQRSYSATPPPQRPPTFLGKIIENFREELNRNQKMKESLKEFRKDMEKLEKSEALQKVREKYQTVEEETAEGTKKAKQQFYTIKKKVTETMEEAHKAEILQKASKLTEEATKQAQKVGQTISQKGEEISKTQTYRTISDTAKAMKEEIDQSTFGGAGARVYKAPKKLRKRVERDPEAEKRIIQANTEARGITLHKDSQFAQSWQNFKDNNPYVNKVLVWKTKLDESDNPLVRASMLMKDKMSELFGGVFQRTELSEALTEICKMDPTFDKERFLLECEYDMIPNVLEAMISPDLEVLQDWCYERAYSLLATPVKQAYQLGLKFDSKVLDVDNVDLVMGKVMEEGPVLAVSFQSQQIMCLRNSKGEVVEGDPSKVLRVQYVWVLCRDQTELDSRAAWRILDLSAQSTEQLV</sequence>
<dbReference type="InterPro" id="IPR007379">
    <property type="entry name" value="Tim44-like_dom"/>
</dbReference>
<proteinExistence type="inferred from homology"/>
<keyword evidence="12 16" id="KW-0472">Membrane</keyword>
<keyword evidence="3 16" id="KW-0813">Transport</keyword>
<dbReference type="GO" id="GO:0051087">
    <property type="term" value="F:protein-folding chaperone binding"/>
    <property type="evidence" value="ECO:0007669"/>
    <property type="project" value="InterPro"/>
</dbReference>
<dbReference type="InterPro" id="IPR039544">
    <property type="entry name" value="Tim44-like"/>
</dbReference>
<evidence type="ECO:0000256" key="15">
    <source>
        <dbReference type="ARBA" id="ARBA00074309"/>
    </source>
</evidence>
<comment type="subunit">
    <text evidence="14">Probable component of the PAM complex at least composed of a mitochondrial HSP70 protein, GRPEL1 or GRPEL2, TIMM44, TIMM16/PAM16 and TIMM14/DNAJC19. The complex interacts with the TIMM23 component of the TIM23 complex. Interacts with SLC25A4/ANT1 and SLC25A5/ANT2; leading to inhibit the presequence translocase TIMM23, thereby promoting stabilization of PINK1.</text>
</comment>
<evidence type="ECO:0000256" key="1">
    <source>
        <dbReference type="ARBA" id="ARBA00004443"/>
    </source>
</evidence>
<keyword evidence="5" id="KW-0547">Nucleotide-binding</keyword>
<dbReference type="InterPro" id="IPR017303">
    <property type="entry name" value="Tim44"/>
</dbReference>
<dbReference type="AlphaFoldDB" id="A0A0P4W2N5"/>
<feature type="domain" description="Tim44-like" evidence="18">
    <location>
        <begin position="346"/>
        <end position="495"/>
    </location>
</feature>
<evidence type="ECO:0000256" key="13">
    <source>
        <dbReference type="ARBA" id="ARBA00057148"/>
    </source>
</evidence>
<dbReference type="PANTHER" id="PTHR10721:SF1">
    <property type="entry name" value="MITOCHONDRIAL IMPORT INNER MEMBRANE TRANSLOCASE SUBUNIT TIM44"/>
    <property type="match status" value="1"/>
</dbReference>
<comment type="subcellular location">
    <subcellularLocation>
        <location evidence="1">Mitochondrion inner membrane</location>
        <topology evidence="1">Peripheral membrane protein</topology>
        <orientation evidence="1">Matrix side</orientation>
    </subcellularLocation>
</comment>
<keyword evidence="10 16" id="KW-0811">Translocation</keyword>
<keyword evidence="17" id="KW-0175">Coiled coil</keyword>
<comment type="function">
    <text evidence="13">Essential component of the PAM complex, a complex required for the translocation of transit peptide-containing proteins from the inner membrane into the mitochondrial matrix in an ATP-dependent manner. Recruits mitochondrial HSP70 to drive protein translocation into the matrix using ATP as an energy source.</text>
</comment>
<evidence type="ECO:0000256" key="12">
    <source>
        <dbReference type="ARBA" id="ARBA00023136"/>
    </source>
</evidence>
<dbReference type="GO" id="GO:0030150">
    <property type="term" value="P:protein import into mitochondrial matrix"/>
    <property type="evidence" value="ECO:0007669"/>
    <property type="project" value="InterPro"/>
</dbReference>
<keyword evidence="7" id="KW-0067">ATP-binding</keyword>
<dbReference type="Gene3D" id="3.10.450.240">
    <property type="match status" value="1"/>
</dbReference>